<dbReference type="InterPro" id="IPR001810">
    <property type="entry name" value="F-box_dom"/>
</dbReference>
<dbReference type="SUPFAM" id="SSF50998">
    <property type="entry name" value="Quinoprotein alcohol dehydrogenase-like"/>
    <property type="match status" value="1"/>
</dbReference>
<organism evidence="2 3">
    <name type="scientific">Pyricularia oryzae</name>
    <name type="common">Rice blast fungus</name>
    <name type="synonym">Magnaporthe oryzae</name>
    <dbReference type="NCBI Taxonomy" id="318829"/>
    <lineage>
        <taxon>Eukaryota</taxon>
        <taxon>Fungi</taxon>
        <taxon>Dikarya</taxon>
        <taxon>Ascomycota</taxon>
        <taxon>Pezizomycotina</taxon>
        <taxon>Sordariomycetes</taxon>
        <taxon>Sordariomycetidae</taxon>
        <taxon>Magnaporthales</taxon>
        <taxon>Pyriculariaceae</taxon>
        <taxon>Pyricularia</taxon>
    </lineage>
</organism>
<feature type="region of interest" description="Disordered" evidence="1">
    <location>
        <begin position="475"/>
        <end position="498"/>
    </location>
</feature>
<dbReference type="Gene3D" id="1.20.1280.50">
    <property type="match status" value="1"/>
</dbReference>
<accession>A0A4P7NER1</accession>
<dbReference type="PANTHER" id="PTHR13252:SF9">
    <property type="entry name" value="F-BOX ONLY PROTEIN 28"/>
    <property type="match status" value="1"/>
</dbReference>
<dbReference type="InterPro" id="IPR011047">
    <property type="entry name" value="Quinoprotein_ADH-like_sf"/>
</dbReference>
<dbReference type="InterPro" id="IPR039719">
    <property type="entry name" value="FBXO28"/>
</dbReference>
<dbReference type="InterPro" id="IPR036047">
    <property type="entry name" value="F-box-like_dom_sf"/>
</dbReference>
<feature type="compositionally biased region" description="Polar residues" evidence="1">
    <location>
        <begin position="484"/>
        <end position="498"/>
    </location>
</feature>
<dbReference type="SUPFAM" id="SSF81383">
    <property type="entry name" value="F-box domain"/>
    <property type="match status" value="1"/>
</dbReference>
<dbReference type="PROSITE" id="PS50181">
    <property type="entry name" value="FBOX"/>
    <property type="match status" value="1"/>
</dbReference>
<dbReference type="Proteomes" id="UP000294847">
    <property type="component" value="Chromosome 4"/>
</dbReference>
<proteinExistence type="predicted"/>
<evidence type="ECO:0000256" key="1">
    <source>
        <dbReference type="SAM" id="MobiDB-lite"/>
    </source>
</evidence>
<dbReference type="GO" id="GO:0000209">
    <property type="term" value="P:protein polyubiquitination"/>
    <property type="evidence" value="ECO:0007669"/>
    <property type="project" value="TreeGrafter"/>
</dbReference>
<reference evidence="2 3" key="1">
    <citation type="journal article" date="2019" name="Mol. Biol. Evol.">
        <title>Blast fungal genomes show frequent chromosomal changes, gene gains and losses, and effector gene turnover.</title>
        <authorList>
            <person name="Gomez Luciano L.B."/>
            <person name="Jason Tsai I."/>
            <person name="Chuma I."/>
            <person name="Tosa Y."/>
            <person name="Chen Y.H."/>
            <person name="Li J.Y."/>
            <person name="Li M.Y."/>
            <person name="Jade Lu M.Y."/>
            <person name="Nakayashiki H."/>
            <person name="Li W.H."/>
        </authorList>
    </citation>
    <scope>NUCLEOTIDE SEQUENCE [LARGE SCALE GENOMIC DNA]</scope>
    <source>
        <strain evidence="2">MZ5-1-6</strain>
    </source>
</reference>
<evidence type="ECO:0000313" key="3">
    <source>
        <dbReference type="Proteomes" id="UP000294847"/>
    </source>
</evidence>
<gene>
    <name evidence="2" type="ORF">PoMZ_07301</name>
</gene>
<dbReference type="PANTHER" id="PTHR13252">
    <property type="entry name" value="F-BOX ONLY PROTEIN 28"/>
    <property type="match status" value="1"/>
</dbReference>
<dbReference type="EMBL" id="CP034207">
    <property type="protein sequence ID" value="QBZ60360.1"/>
    <property type="molecule type" value="Genomic_DNA"/>
</dbReference>
<dbReference type="SMART" id="SM00256">
    <property type="entry name" value="FBOX"/>
    <property type="match status" value="1"/>
</dbReference>
<dbReference type="AlphaFoldDB" id="A0A4P7NER1"/>
<sequence>MGSNLDMPGSNANEPSSAMARKPEVALAGLPEEILLAILLYLEPADIARLQQASRKFCGLFRDNTFWRSICLQESPFLESYNRRRVGGLYNSSPSPDSLQRIAIQVNHDEDIKSEWQAPVKKERRRIMANWDPTYVGEDVSWYSEYIQRHGKIAINWLQQPQISEGSEMRVNEVKGVALYRPDNPECEPGRAGSVFAVSPLEDGSVCLWDVNGTRRKPGGIAVKSEPGILFIDGPRGNNSLRSKRVDSGVTECVAVDSYRGRAFVAVQSHLLEVDLERMSVAGCESFPWSITTMSTANPDLPLTVGTTHGLHIHDHRARGSAMQRVDDGNGIDQFDRSGANGYYERSMRALFADDPLPPYTPLAQPGPLSILHLGELGGASNDIYVAGRFSNILHYDRRKFGTIKDSIHSGARLCSMTSLPYPYNHLASEGRRKGQMSVAEVKESKELKGHTLVACGEYNTKGSLELYGLRSGASSSSPLLSSETIKNRQTSSPSKLLSVSNHGTRLVVSNGSGLIKWFERDGFTEVRKCRVGQSRAAQGTGPRTLGPVSGCEDMARKLLPIAHKETIKNNEILFWTGERLGLVGFSARSGFTADEFEQEAKSAMELEQERVERGYREGMRLALQRQAEDVRFVRGLGLGAAM</sequence>
<protein>
    <submittedName>
        <fullName evidence="2">Uncharacterized protein</fullName>
    </submittedName>
</protein>
<evidence type="ECO:0000313" key="2">
    <source>
        <dbReference type="EMBL" id="QBZ60360.1"/>
    </source>
</evidence>
<dbReference type="Pfam" id="PF12937">
    <property type="entry name" value="F-box-like"/>
    <property type="match status" value="1"/>
</dbReference>
<name>A0A4P7NER1_PYROR</name>